<evidence type="ECO:0000313" key="1">
    <source>
        <dbReference type="EMBL" id="GAA0256560.1"/>
    </source>
</evidence>
<dbReference type="InterPro" id="IPR011990">
    <property type="entry name" value="TPR-like_helical_dom_sf"/>
</dbReference>
<proteinExistence type="predicted"/>
<name>A0ABP3EBQ5_9PSEU</name>
<evidence type="ECO:0008006" key="3">
    <source>
        <dbReference type="Google" id="ProtNLM"/>
    </source>
</evidence>
<accession>A0ABP3EBQ5</accession>
<evidence type="ECO:0000313" key="2">
    <source>
        <dbReference type="Proteomes" id="UP001500416"/>
    </source>
</evidence>
<dbReference type="RefSeq" id="WP_343938526.1">
    <property type="nucleotide sequence ID" value="NZ_BAAABU010000025.1"/>
</dbReference>
<protein>
    <recommendedName>
        <fullName evidence="3">Tetratricopeptide repeat protein</fullName>
    </recommendedName>
</protein>
<comment type="caution">
    <text evidence="1">The sequence shown here is derived from an EMBL/GenBank/DDBJ whole genome shotgun (WGS) entry which is preliminary data.</text>
</comment>
<dbReference type="Gene3D" id="1.25.40.10">
    <property type="entry name" value="Tetratricopeptide repeat domain"/>
    <property type="match status" value="1"/>
</dbReference>
<dbReference type="EMBL" id="BAAABU010000025">
    <property type="protein sequence ID" value="GAA0256560.1"/>
    <property type="molecule type" value="Genomic_DNA"/>
</dbReference>
<gene>
    <name evidence="1" type="ORF">GCM10010492_66850</name>
</gene>
<organism evidence="1 2">
    <name type="scientific">Saccharothrix mutabilis subsp. mutabilis</name>
    <dbReference type="NCBI Taxonomy" id="66855"/>
    <lineage>
        <taxon>Bacteria</taxon>
        <taxon>Bacillati</taxon>
        <taxon>Actinomycetota</taxon>
        <taxon>Actinomycetes</taxon>
        <taxon>Pseudonocardiales</taxon>
        <taxon>Pseudonocardiaceae</taxon>
        <taxon>Saccharothrix</taxon>
    </lineage>
</organism>
<dbReference type="SUPFAM" id="SSF48452">
    <property type="entry name" value="TPR-like"/>
    <property type="match status" value="1"/>
</dbReference>
<keyword evidence="2" id="KW-1185">Reference proteome</keyword>
<reference evidence="2" key="1">
    <citation type="journal article" date="2019" name="Int. J. Syst. Evol. Microbiol.">
        <title>The Global Catalogue of Microorganisms (GCM) 10K type strain sequencing project: providing services to taxonomists for standard genome sequencing and annotation.</title>
        <authorList>
            <consortium name="The Broad Institute Genomics Platform"/>
            <consortium name="The Broad Institute Genome Sequencing Center for Infectious Disease"/>
            <person name="Wu L."/>
            <person name="Ma J."/>
        </authorList>
    </citation>
    <scope>NUCLEOTIDE SEQUENCE [LARGE SCALE GENOMIC DNA]</scope>
    <source>
        <strain evidence="2">JCM 3380</strain>
    </source>
</reference>
<dbReference type="Proteomes" id="UP001500416">
    <property type="component" value="Unassembled WGS sequence"/>
</dbReference>
<sequence>MNDARSIALWHRRLGETALHPKIGDARLAAHHLRLAASMFTGIGDDIGHARTVLHLAQALTLNGQAAEALSELAAIEQAVHDYGSVGYLADQCTVLGEVHAALGDTAQANRRYGEAVDYYTAAGPGADKSKAAVIDRRAALDRPAALNGEQEGMA</sequence>